<dbReference type="EMBL" id="CP138348">
    <property type="protein sequence ID" value="WPF89954.1"/>
    <property type="molecule type" value="Genomic_DNA"/>
</dbReference>
<reference evidence="2" key="1">
    <citation type="submission" date="2023-11" db="EMBL/GenBank/DDBJ databases">
        <title>Genome sequence of Cyanobacterium aponinum BCRC AL20115.</title>
        <authorList>
            <person name="Chang H.-Y."/>
            <person name="Lin K.-M."/>
            <person name="Hsueh H.-T."/>
            <person name="Chu H.-A."/>
            <person name="Kuo C.-H."/>
        </authorList>
    </citation>
    <scope>NUCLEOTIDE SEQUENCE</scope>
    <source>
        <strain evidence="2">AL20115</strain>
    </source>
</reference>
<dbReference type="NCBIfam" id="TIGR01550">
    <property type="entry name" value="DOC_P1"/>
    <property type="match status" value="1"/>
</dbReference>
<feature type="domain" description="Fido" evidence="1">
    <location>
        <begin position="6"/>
        <end position="123"/>
    </location>
</feature>
<sequence>MSIHWLSMRLVIAIHQEQISEHGGADGLRDKGLLESALIRPQNQYYYHKITNISSLASTYTFSIVKNHPFIDGNKRTGFISGVTFLILNGSHFTASEVEVVHIIQTLASGRITEEELQQWFVKKNKQMNN</sequence>
<gene>
    <name evidence="2" type="ORF">SAY89_06720</name>
</gene>
<evidence type="ECO:0000259" key="1">
    <source>
        <dbReference type="PROSITE" id="PS51459"/>
    </source>
</evidence>
<dbReference type="Gene3D" id="1.20.120.1870">
    <property type="entry name" value="Fic/DOC protein, Fido domain"/>
    <property type="match status" value="1"/>
</dbReference>
<dbReference type="SUPFAM" id="SSF140931">
    <property type="entry name" value="Fic-like"/>
    <property type="match status" value="1"/>
</dbReference>
<dbReference type="PROSITE" id="PS51459">
    <property type="entry name" value="FIDO"/>
    <property type="match status" value="1"/>
</dbReference>
<dbReference type="PIRSF" id="PIRSF018297">
    <property type="entry name" value="Doc"/>
    <property type="match status" value="1"/>
</dbReference>
<name>A0AAF0ZFD9_9CHRO</name>
<dbReference type="Pfam" id="PF02661">
    <property type="entry name" value="Fic"/>
    <property type="match status" value="1"/>
</dbReference>
<dbReference type="AlphaFoldDB" id="A0AAF0ZFD9"/>
<accession>A0AAF0ZFD9</accession>
<protein>
    <submittedName>
        <fullName evidence="2">Type II toxin-antitoxin system death-on-curing family toxin</fullName>
    </submittedName>
</protein>
<dbReference type="InterPro" id="IPR036597">
    <property type="entry name" value="Fido-like_dom_sf"/>
</dbReference>
<dbReference type="PANTHER" id="PTHR39426">
    <property type="entry name" value="HOMOLOGY TO DEATH-ON-CURING PROTEIN OF PHAGE P1"/>
    <property type="match status" value="1"/>
</dbReference>
<proteinExistence type="predicted"/>
<organism evidence="2">
    <name type="scientific">Cyanobacterium aponinum AL20115</name>
    <dbReference type="NCBI Taxonomy" id="3090662"/>
    <lineage>
        <taxon>Bacteria</taxon>
        <taxon>Bacillati</taxon>
        <taxon>Cyanobacteriota</taxon>
        <taxon>Cyanophyceae</taxon>
        <taxon>Oscillatoriophycideae</taxon>
        <taxon>Chroococcales</taxon>
        <taxon>Geminocystaceae</taxon>
        <taxon>Cyanobacterium</taxon>
    </lineage>
</organism>
<dbReference type="InterPro" id="IPR053737">
    <property type="entry name" value="Type_II_TA_Toxin"/>
</dbReference>
<dbReference type="GO" id="GO:0016301">
    <property type="term" value="F:kinase activity"/>
    <property type="evidence" value="ECO:0007669"/>
    <property type="project" value="InterPro"/>
</dbReference>
<dbReference type="RefSeq" id="WP_320002105.1">
    <property type="nucleotide sequence ID" value="NZ_CP138348.1"/>
</dbReference>
<dbReference type="InterPro" id="IPR003812">
    <property type="entry name" value="Fido"/>
</dbReference>
<evidence type="ECO:0000313" key="2">
    <source>
        <dbReference type="EMBL" id="WPF89954.1"/>
    </source>
</evidence>
<dbReference type="PANTHER" id="PTHR39426:SF1">
    <property type="entry name" value="HOMOLOGY TO DEATH-ON-CURING PROTEIN OF PHAGE P1"/>
    <property type="match status" value="1"/>
</dbReference>
<dbReference type="InterPro" id="IPR006440">
    <property type="entry name" value="Doc"/>
</dbReference>